<reference evidence="3 4" key="1">
    <citation type="submission" date="2018-12" db="EMBL/GenBank/DDBJ databases">
        <title>Genome analysis provides insights into bioremediation potentialities of Halogeometricum borinquense strain N11.</title>
        <authorList>
            <person name="Najjari A."/>
            <person name="Youssef N."/>
            <person name="Fhoula I."/>
            <person name="Ben Dhia O."/>
            <person name="Mahjoubi M."/>
            <person name="Ouzari H.I."/>
            <person name="Cherif A."/>
        </authorList>
    </citation>
    <scope>NUCLEOTIDE SEQUENCE [LARGE SCALE GENOMIC DNA]</scope>
    <source>
        <strain evidence="3 4">N11</strain>
    </source>
</reference>
<protein>
    <recommendedName>
        <fullName evidence="2">DUF8163 domain-containing protein</fullName>
    </recommendedName>
</protein>
<keyword evidence="1" id="KW-0472">Membrane</keyword>
<keyword evidence="1" id="KW-0812">Transmembrane</keyword>
<feature type="domain" description="DUF8163" evidence="2">
    <location>
        <begin position="14"/>
        <end position="154"/>
    </location>
</feature>
<gene>
    <name evidence="3" type="ORF">ELS19_19170</name>
</gene>
<feature type="transmembrane region" description="Helical" evidence="1">
    <location>
        <begin position="100"/>
        <end position="118"/>
    </location>
</feature>
<dbReference type="Proteomes" id="UP000294028">
    <property type="component" value="Unassembled WGS sequence"/>
</dbReference>
<dbReference type="AlphaFoldDB" id="A0A482T3E8"/>
<evidence type="ECO:0000313" key="3">
    <source>
        <dbReference type="EMBL" id="RYJ08612.1"/>
    </source>
</evidence>
<evidence type="ECO:0000259" key="2">
    <source>
        <dbReference type="Pfam" id="PF26496"/>
    </source>
</evidence>
<comment type="caution">
    <text evidence="3">The sequence shown here is derived from an EMBL/GenBank/DDBJ whole genome shotgun (WGS) entry which is preliminary data.</text>
</comment>
<proteinExistence type="predicted"/>
<accession>A0A482T3E8</accession>
<dbReference type="RefSeq" id="WP_129786540.1">
    <property type="nucleotide sequence ID" value="NZ_RZHH01000003.1"/>
</dbReference>
<feature type="transmembrane region" description="Helical" evidence="1">
    <location>
        <begin position="12"/>
        <end position="30"/>
    </location>
</feature>
<keyword evidence="1" id="KW-1133">Transmembrane helix</keyword>
<sequence length="157" mass="16028">MAKSLPSSPASPASLVTGFGFVAVAVGLVGSGGLFGLLLSVLVGIAVAWTPRVFAVAFGAVCLAALSSDPLTGANLLSGLGFFGLLLGASTQEATWRRALILNIAACAILLSVLAVSWQLTTNLWLLGAILCCLCAVAFYTIHRYQRISMGLVEGSA</sequence>
<organism evidence="3 4">
    <name type="scientific">Halogeometricum borinquense</name>
    <dbReference type="NCBI Taxonomy" id="60847"/>
    <lineage>
        <taxon>Archaea</taxon>
        <taxon>Methanobacteriati</taxon>
        <taxon>Methanobacteriota</taxon>
        <taxon>Stenosarchaea group</taxon>
        <taxon>Halobacteria</taxon>
        <taxon>Halobacteriales</taxon>
        <taxon>Haloferacaceae</taxon>
        <taxon>Halogeometricum</taxon>
    </lineage>
</organism>
<dbReference type="Pfam" id="PF26496">
    <property type="entry name" value="DUF8163"/>
    <property type="match status" value="1"/>
</dbReference>
<feature type="transmembrane region" description="Helical" evidence="1">
    <location>
        <begin position="124"/>
        <end position="142"/>
    </location>
</feature>
<evidence type="ECO:0000313" key="4">
    <source>
        <dbReference type="Proteomes" id="UP000294028"/>
    </source>
</evidence>
<evidence type="ECO:0000256" key="1">
    <source>
        <dbReference type="SAM" id="Phobius"/>
    </source>
</evidence>
<feature type="transmembrane region" description="Helical" evidence="1">
    <location>
        <begin position="37"/>
        <end position="66"/>
    </location>
</feature>
<dbReference type="InterPro" id="IPR058477">
    <property type="entry name" value="DUF8163"/>
</dbReference>
<feature type="transmembrane region" description="Helical" evidence="1">
    <location>
        <begin position="72"/>
        <end position="88"/>
    </location>
</feature>
<name>A0A482T3E8_9EURY</name>
<dbReference type="EMBL" id="RZHH01000003">
    <property type="protein sequence ID" value="RYJ08612.1"/>
    <property type="molecule type" value="Genomic_DNA"/>
</dbReference>